<reference evidence="4" key="1">
    <citation type="journal article" date="2020" name="Stud. Mycol.">
        <title>101 Dothideomycetes genomes: a test case for predicting lifestyles and emergence of pathogens.</title>
        <authorList>
            <person name="Haridas S."/>
            <person name="Albert R."/>
            <person name="Binder M."/>
            <person name="Bloem J."/>
            <person name="Labutti K."/>
            <person name="Salamov A."/>
            <person name="Andreopoulos B."/>
            <person name="Baker S."/>
            <person name="Barry K."/>
            <person name="Bills G."/>
            <person name="Bluhm B."/>
            <person name="Cannon C."/>
            <person name="Castanera R."/>
            <person name="Culley D."/>
            <person name="Daum C."/>
            <person name="Ezra D."/>
            <person name="Gonzalez J."/>
            <person name="Henrissat B."/>
            <person name="Kuo A."/>
            <person name="Liang C."/>
            <person name="Lipzen A."/>
            <person name="Lutzoni F."/>
            <person name="Magnuson J."/>
            <person name="Mondo S."/>
            <person name="Nolan M."/>
            <person name="Ohm R."/>
            <person name="Pangilinan J."/>
            <person name="Park H.-J."/>
            <person name="Ramirez L."/>
            <person name="Alfaro M."/>
            <person name="Sun H."/>
            <person name="Tritt A."/>
            <person name="Yoshinaga Y."/>
            <person name="Zwiers L.-H."/>
            <person name="Turgeon B."/>
            <person name="Goodwin S."/>
            <person name="Spatafora J."/>
            <person name="Crous P."/>
            <person name="Grigoriev I."/>
        </authorList>
    </citation>
    <scope>NUCLEOTIDE SEQUENCE</scope>
    <source>
        <strain evidence="4">CBS 119925</strain>
    </source>
</reference>
<evidence type="ECO:0000256" key="3">
    <source>
        <dbReference type="SAM" id="SignalP"/>
    </source>
</evidence>
<name>A0A6A6V009_9PLEO</name>
<feature type="compositionally biased region" description="Polar residues" evidence="1">
    <location>
        <begin position="650"/>
        <end position="660"/>
    </location>
</feature>
<feature type="chain" id="PRO_5025451748" description="Galactose oxidase" evidence="3">
    <location>
        <begin position="24"/>
        <end position="1005"/>
    </location>
</feature>
<keyword evidence="5" id="KW-1185">Reference proteome</keyword>
<feature type="transmembrane region" description="Helical" evidence="2">
    <location>
        <begin position="370"/>
        <end position="391"/>
    </location>
</feature>
<keyword evidence="2" id="KW-0812">Transmembrane</keyword>
<evidence type="ECO:0000313" key="4">
    <source>
        <dbReference type="EMBL" id="KAF2742557.1"/>
    </source>
</evidence>
<feature type="region of interest" description="Disordered" evidence="1">
    <location>
        <begin position="568"/>
        <end position="615"/>
    </location>
</feature>
<dbReference type="PANTHER" id="PTHR23244">
    <property type="entry name" value="KELCH REPEAT DOMAIN"/>
    <property type="match status" value="1"/>
</dbReference>
<proteinExistence type="predicted"/>
<feature type="compositionally biased region" description="Basic and acidic residues" evidence="1">
    <location>
        <begin position="991"/>
        <end position="1005"/>
    </location>
</feature>
<dbReference type="Gene3D" id="2.120.10.80">
    <property type="entry name" value="Kelch-type beta propeller"/>
    <property type="match status" value="2"/>
</dbReference>
<dbReference type="SUPFAM" id="SSF50965">
    <property type="entry name" value="Galactose oxidase, central domain"/>
    <property type="match status" value="1"/>
</dbReference>
<feature type="region of interest" description="Disordered" evidence="1">
    <location>
        <begin position="986"/>
        <end position="1005"/>
    </location>
</feature>
<feature type="compositionally biased region" description="Polar residues" evidence="1">
    <location>
        <begin position="699"/>
        <end position="709"/>
    </location>
</feature>
<feature type="region of interest" description="Disordered" evidence="1">
    <location>
        <begin position="855"/>
        <end position="981"/>
    </location>
</feature>
<feature type="transmembrane region" description="Helical" evidence="2">
    <location>
        <begin position="448"/>
        <end position="471"/>
    </location>
</feature>
<dbReference type="EMBL" id="MU006607">
    <property type="protein sequence ID" value="KAF2742557.1"/>
    <property type="molecule type" value="Genomic_DNA"/>
</dbReference>
<dbReference type="OrthoDB" id="205993at2759"/>
<feature type="signal peptide" evidence="3">
    <location>
        <begin position="1"/>
        <end position="23"/>
    </location>
</feature>
<dbReference type="Proteomes" id="UP000799440">
    <property type="component" value="Unassembled WGS sequence"/>
</dbReference>
<organism evidence="4 5">
    <name type="scientific">Sporormia fimetaria CBS 119925</name>
    <dbReference type="NCBI Taxonomy" id="1340428"/>
    <lineage>
        <taxon>Eukaryota</taxon>
        <taxon>Fungi</taxon>
        <taxon>Dikarya</taxon>
        <taxon>Ascomycota</taxon>
        <taxon>Pezizomycotina</taxon>
        <taxon>Dothideomycetes</taxon>
        <taxon>Pleosporomycetidae</taxon>
        <taxon>Pleosporales</taxon>
        <taxon>Sporormiaceae</taxon>
        <taxon>Sporormia</taxon>
    </lineage>
</organism>
<keyword evidence="2" id="KW-0472">Membrane</keyword>
<dbReference type="AlphaFoldDB" id="A0A6A6V009"/>
<dbReference type="InterPro" id="IPR011043">
    <property type="entry name" value="Gal_Oxase/kelch_b-propeller"/>
</dbReference>
<feature type="compositionally biased region" description="Basic and acidic residues" evidence="1">
    <location>
        <begin position="915"/>
        <end position="925"/>
    </location>
</feature>
<feature type="compositionally biased region" description="Low complexity" evidence="1">
    <location>
        <begin position="716"/>
        <end position="727"/>
    </location>
</feature>
<keyword evidence="3" id="KW-0732">Signal</keyword>
<protein>
    <recommendedName>
        <fullName evidence="6">Galactose oxidase</fullName>
    </recommendedName>
</protein>
<sequence length="1005" mass="109788">MGNRAVLWALIACFSALLAVVTAEPPYHPTRILRNGTTIYVFRTQDTSSQFELGAFDIASTVTAARVPYRTLSPSLPFLDSNKPRAFTPVMQDGGHITVYAGDCTSGVQGAEVWTYAPEVSGQGGDIWEQQKLLADDIVEESASSLGPNYLGGGMAFSTLVDRDAANSVAYFFGGMCPNSDSAGDWQSSADYSNQIVVLDPSQQMPGGINFKARVSSSRGPPIPEAGFTLTGLSPSFSNRSDGSQTQQQDFVLVGGHTSTAFINMSQVALFSLPQESWTFLPVLQPDPERTDLTIRTDVQGVEPRSGHTAVLSPDGQRIIVFGGWIGDINTPANPQLAVLNIGQGFGGTGDWEWTVPVTSGDGLPGDAGLYGHGAVMLPGGVMMVTGGYSMQASNSRRRRRSVVPNSKTLFYNITSDTFVTDYVAPQEDASGASPAKSGPLATTSQRAGLGAGLGIGMAAVLTLLLFYLWYTSKLKKQRYEREKQLHELSLGAHRDTLDHMSPGPAARYLPESREPYLYNPVPKTWREAHGQDVERTGLLVEIPSPTRGLRRSLGGRGHHHMARYDERRVQGSGHIHPIDELEEEEQEQDRPSDTNGPISEKTPLNTAPEMGERNHNRVTILDNMPVLDPFVDKDMRSENPSYAPMSPDLRTQSFTSNHSGGMPTAAEERDSFTTARSSFAQLQAEGEALLGGIPDQMRPTTSSTSNGGSRVGVKSSPPRRAASDASFWRSKRGKEDWEDDELEPSDPRSIWRRNSGDDWGAPEDRVIAERERQKRQWRNRRSINLMDDEIPSPHTPIFPLEINEPERVRTPAAEDEDWDVEAAVERRVVQVMFTVPKSKLRVVNADVERSSILSLPWDKDSPPDSPENTTKEKSATSPPSTPSRSNEDITGPSRPTLQPTSSSSRSTNSSPGPRVRDLVGRFESKTNSPSPSPPRPSPSRFNLATHDLQRGASPSPSMDLQHKKVRGRASQRGLNNKRSMVELEGVGVEGKGERVTSEDITDMR</sequence>
<evidence type="ECO:0000313" key="5">
    <source>
        <dbReference type="Proteomes" id="UP000799440"/>
    </source>
</evidence>
<dbReference type="InterPro" id="IPR015915">
    <property type="entry name" value="Kelch-typ_b-propeller"/>
</dbReference>
<evidence type="ECO:0008006" key="6">
    <source>
        <dbReference type="Google" id="ProtNLM"/>
    </source>
</evidence>
<gene>
    <name evidence="4" type="ORF">M011DRAFT_412390</name>
</gene>
<evidence type="ECO:0000256" key="2">
    <source>
        <dbReference type="SAM" id="Phobius"/>
    </source>
</evidence>
<feature type="region of interest" description="Disordered" evidence="1">
    <location>
        <begin position="691"/>
        <end position="757"/>
    </location>
</feature>
<feature type="compositionally biased region" description="Low complexity" evidence="1">
    <location>
        <begin position="893"/>
        <end position="914"/>
    </location>
</feature>
<accession>A0A6A6V009</accession>
<feature type="region of interest" description="Disordered" evidence="1">
    <location>
        <begin position="635"/>
        <end position="675"/>
    </location>
</feature>
<evidence type="ECO:0000256" key="1">
    <source>
        <dbReference type="SAM" id="MobiDB-lite"/>
    </source>
</evidence>
<feature type="compositionally biased region" description="Polar residues" evidence="1">
    <location>
        <begin position="594"/>
        <end position="606"/>
    </location>
</feature>
<keyword evidence="2" id="KW-1133">Transmembrane helix</keyword>